<dbReference type="EMBL" id="PDCK01000044">
    <property type="protein sequence ID" value="PRQ25649.1"/>
    <property type="molecule type" value="Genomic_DNA"/>
</dbReference>
<evidence type="ECO:0000256" key="4">
    <source>
        <dbReference type="RuleBase" id="RU003704"/>
    </source>
</evidence>
<name>A0A2P6PUN6_ROSCH</name>
<gene>
    <name evidence="7" type="ORF">RchiOBHm_Chr6g0285941</name>
</gene>
<dbReference type="PROSITE" id="PS00584">
    <property type="entry name" value="PFKB_KINASES_2"/>
    <property type="match status" value="1"/>
</dbReference>
<dbReference type="CDD" id="cd01945">
    <property type="entry name" value="ribokinase_group_B"/>
    <property type="match status" value="1"/>
</dbReference>
<dbReference type="InterPro" id="IPR002173">
    <property type="entry name" value="Carboh/pur_kinase_PfkB_CS"/>
</dbReference>
<sequence length="421" mass="45233">MLSLVYTTPKANSPSPLVSLPHYSSSPPPFQTSPSKTHHTLSLPSSPRRSTRCRMSSSDSLPPLPENRTVLGVGSMGLDFLAVVSSYPKPDDKIRTTSLKVQGGGNASNALTCVARLGLSPRVISKIADDTQGRGIMEELQAEGVDTSFVVVAEEGNSPFTYIIVDNETNTRTCIHTEGYPPMIPDDLSPSSLSSALDGARLAYFDGRLHETALLVAQEATRRNIPILIEAERIREGLDDLLNLSEYAICSVKFPKAWTGAETFPSALVSMLLKLPKLKFAIVTLGEDGCIMLERNLEEAPQTEEIDVDSLFEALKQRKDDSLTKPTYVSSPVTKLRANGIGTVCGRLFVGTAEKIPPSELLDTTGAGDSFIGAVIYAVCTNMPPEKMLPFAAQVAAACCRGLGARTSLPHLTDPLLAPFL</sequence>
<dbReference type="PANTHER" id="PTHR42774:SF3">
    <property type="entry name" value="KETOHEXOKINASE"/>
    <property type="match status" value="1"/>
</dbReference>
<dbReference type="EC" id="2.7.1.3" evidence="7"/>
<feature type="compositionally biased region" description="Polar residues" evidence="5">
    <location>
        <begin position="1"/>
        <end position="16"/>
    </location>
</feature>
<comment type="caution">
    <text evidence="7">The sequence shown here is derived from an EMBL/GenBank/DDBJ whole genome shotgun (WGS) entry which is preliminary data.</text>
</comment>
<dbReference type="PANTHER" id="PTHR42774">
    <property type="entry name" value="PHOSPHOTRANSFERASE SYSTEM TRANSPORT PROTEIN"/>
    <property type="match status" value="1"/>
</dbReference>
<comment type="similarity">
    <text evidence="1 4">Belongs to the carbohydrate kinase PfkB family.</text>
</comment>
<evidence type="ECO:0000313" key="7">
    <source>
        <dbReference type="EMBL" id="PRQ25649.1"/>
    </source>
</evidence>
<dbReference type="InterPro" id="IPR011611">
    <property type="entry name" value="PfkB_dom"/>
</dbReference>
<feature type="domain" description="Carbohydrate kinase PfkB" evidence="6">
    <location>
        <begin position="71"/>
        <end position="296"/>
    </location>
</feature>
<dbReference type="Gramene" id="PRQ25649">
    <property type="protein sequence ID" value="PRQ25649"/>
    <property type="gene ID" value="RchiOBHm_Chr6g0285941"/>
</dbReference>
<dbReference type="InterPro" id="IPR002139">
    <property type="entry name" value="Ribo/fructo_kinase"/>
</dbReference>
<proteinExistence type="inferred from homology"/>
<dbReference type="GO" id="GO:0004454">
    <property type="term" value="F:ketohexokinase activity"/>
    <property type="evidence" value="ECO:0007669"/>
    <property type="project" value="UniProtKB-EC"/>
</dbReference>
<feature type="compositionally biased region" description="Low complexity" evidence="5">
    <location>
        <begin position="41"/>
        <end position="61"/>
    </location>
</feature>
<organism evidence="7 8">
    <name type="scientific">Rosa chinensis</name>
    <name type="common">China rose</name>
    <dbReference type="NCBI Taxonomy" id="74649"/>
    <lineage>
        <taxon>Eukaryota</taxon>
        <taxon>Viridiplantae</taxon>
        <taxon>Streptophyta</taxon>
        <taxon>Embryophyta</taxon>
        <taxon>Tracheophyta</taxon>
        <taxon>Spermatophyta</taxon>
        <taxon>Magnoliopsida</taxon>
        <taxon>eudicotyledons</taxon>
        <taxon>Gunneridae</taxon>
        <taxon>Pentapetalae</taxon>
        <taxon>rosids</taxon>
        <taxon>fabids</taxon>
        <taxon>Rosales</taxon>
        <taxon>Rosaceae</taxon>
        <taxon>Rosoideae</taxon>
        <taxon>Rosoideae incertae sedis</taxon>
        <taxon>Rosa</taxon>
    </lineage>
</organism>
<evidence type="ECO:0000256" key="5">
    <source>
        <dbReference type="SAM" id="MobiDB-lite"/>
    </source>
</evidence>
<keyword evidence="8" id="KW-1185">Reference proteome</keyword>
<dbReference type="InterPro" id="IPR052562">
    <property type="entry name" value="Ketohexokinase-related"/>
</dbReference>
<keyword evidence="3 4" id="KW-0418">Kinase</keyword>
<dbReference type="Proteomes" id="UP000238479">
    <property type="component" value="Chromosome 6"/>
</dbReference>
<evidence type="ECO:0000256" key="1">
    <source>
        <dbReference type="ARBA" id="ARBA00010688"/>
    </source>
</evidence>
<feature type="region of interest" description="Disordered" evidence="5">
    <location>
        <begin position="1"/>
        <end position="66"/>
    </location>
</feature>
<dbReference type="PRINTS" id="PR00990">
    <property type="entry name" value="RIBOKINASE"/>
</dbReference>
<dbReference type="OrthoDB" id="204058at2759"/>
<feature type="domain" description="Carbohydrate kinase PfkB" evidence="6">
    <location>
        <begin position="353"/>
        <end position="411"/>
    </location>
</feature>
<dbReference type="OMA" id="CSGMPPE"/>
<evidence type="ECO:0000256" key="2">
    <source>
        <dbReference type="ARBA" id="ARBA00022679"/>
    </source>
</evidence>
<reference evidence="7 8" key="1">
    <citation type="journal article" date="2018" name="Nat. Genet.">
        <title>The Rosa genome provides new insights in the design of modern roses.</title>
        <authorList>
            <person name="Bendahmane M."/>
        </authorList>
    </citation>
    <scope>NUCLEOTIDE SEQUENCE [LARGE SCALE GENOMIC DNA]</scope>
    <source>
        <strain evidence="8">cv. Old Blush</strain>
    </source>
</reference>
<evidence type="ECO:0000259" key="6">
    <source>
        <dbReference type="Pfam" id="PF00294"/>
    </source>
</evidence>
<evidence type="ECO:0000313" key="8">
    <source>
        <dbReference type="Proteomes" id="UP000238479"/>
    </source>
</evidence>
<dbReference type="Gene3D" id="3.40.1190.20">
    <property type="match status" value="1"/>
</dbReference>
<dbReference type="STRING" id="74649.A0A2P6PUN6"/>
<accession>A0A2P6PUN6</accession>
<keyword evidence="2 4" id="KW-0808">Transferase</keyword>
<protein>
    <submittedName>
        <fullName evidence="7">Putative ketohexokinase</fullName>
        <ecNumber evidence="7">2.7.1.3</ecNumber>
    </submittedName>
</protein>
<dbReference type="AlphaFoldDB" id="A0A2P6PUN6"/>
<dbReference type="Pfam" id="PF00294">
    <property type="entry name" value="PfkB"/>
    <property type="match status" value="2"/>
</dbReference>
<dbReference type="InterPro" id="IPR029056">
    <property type="entry name" value="Ribokinase-like"/>
</dbReference>
<evidence type="ECO:0000256" key="3">
    <source>
        <dbReference type="ARBA" id="ARBA00022777"/>
    </source>
</evidence>
<dbReference type="SUPFAM" id="SSF53613">
    <property type="entry name" value="Ribokinase-like"/>
    <property type="match status" value="1"/>
</dbReference>